<protein>
    <submittedName>
        <fullName evidence="3">DNA replication protein DnaC</fullName>
    </submittedName>
</protein>
<dbReference type="Pfam" id="PF01695">
    <property type="entry name" value="IstB_IS21"/>
    <property type="match status" value="1"/>
</dbReference>
<dbReference type="OrthoDB" id="1655960at2"/>
<name>A0A1H4BYI4_9BACI</name>
<dbReference type="InterPro" id="IPR027417">
    <property type="entry name" value="P-loop_NTPase"/>
</dbReference>
<dbReference type="InterPro" id="IPR002611">
    <property type="entry name" value="IstB_ATP-bd"/>
</dbReference>
<dbReference type="STRING" id="571932.SAMN05421743_105197"/>
<reference evidence="4" key="1">
    <citation type="submission" date="2016-10" db="EMBL/GenBank/DDBJ databases">
        <authorList>
            <person name="Varghese N."/>
            <person name="Submissions S."/>
        </authorList>
    </citation>
    <scope>NUCLEOTIDE SEQUENCE [LARGE SCALE GENOMIC DNA]</scope>
    <source>
        <strain evidence="4">CCM7597</strain>
    </source>
</reference>
<sequence length="310" mass="35861">MQMSCENSKQKSQPGDEEQYECQDCKDSGKIVVRHFLKNENGQPLIHPNGSPKYKDIAQQCYCWEKRMLKKRFQNALIPDEFQEARLTTYRQDSEVQQTLFQATKEYLQSFDSIIHDRSEHNSLGFIAVVGESRIRSLDGSARAETKRKHNNFGLGKTHLQMAAAKWILNKARIRIPGDKYRPERTRGCSVLCVSDASFMDELSQAKRMNDEGKQLKDMLHSATTVDVLVWDDLGKSKWSETKEGLYYQIINERYRHKRPILFSSNEDKATLSEKIGYAASSRLLGMCGERLYEVEGEDYRLNKGEHHHV</sequence>
<organism evidence="3 4">
    <name type="scientific">Thalassobacillus cyri</name>
    <dbReference type="NCBI Taxonomy" id="571932"/>
    <lineage>
        <taxon>Bacteria</taxon>
        <taxon>Bacillati</taxon>
        <taxon>Bacillota</taxon>
        <taxon>Bacilli</taxon>
        <taxon>Bacillales</taxon>
        <taxon>Bacillaceae</taxon>
        <taxon>Thalassobacillus</taxon>
    </lineage>
</organism>
<gene>
    <name evidence="3" type="ORF">SAMN05421743_105197</name>
</gene>
<feature type="region of interest" description="Disordered" evidence="1">
    <location>
        <begin position="1"/>
        <end position="20"/>
    </location>
</feature>
<dbReference type="PANTHER" id="PTHR30050:SF4">
    <property type="entry name" value="ATP-BINDING PROTEIN RV3427C IN INSERTION SEQUENCE-RELATED"/>
    <property type="match status" value="1"/>
</dbReference>
<dbReference type="GO" id="GO:0006260">
    <property type="term" value="P:DNA replication"/>
    <property type="evidence" value="ECO:0007669"/>
    <property type="project" value="TreeGrafter"/>
</dbReference>
<dbReference type="Proteomes" id="UP000198584">
    <property type="component" value="Unassembled WGS sequence"/>
</dbReference>
<keyword evidence="4" id="KW-1185">Reference proteome</keyword>
<evidence type="ECO:0000259" key="2">
    <source>
        <dbReference type="Pfam" id="PF01695"/>
    </source>
</evidence>
<evidence type="ECO:0000313" key="3">
    <source>
        <dbReference type="EMBL" id="SEA53218.1"/>
    </source>
</evidence>
<dbReference type="PANTHER" id="PTHR30050">
    <property type="entry name" value="CHROMOSOMAL REPLICATION INITIATOR PROTEIN DNAA"/>
    <property type="match status" value="1"/>
</dbReference>
<feature type="compositionally biased region" description="Polar residues" evidence="1">
    <location>
        <begin position="1"/>
        <end position="13"/>
    </location>
</feature>
<evidence type="ECO:0000313" key="4">
    <source>
        <dbReference type="Proteomes" id="UP000198584"/>
    </source>
</evidence>
<dbReference type="AlphaFoldDB" id="A0A1H4BYI4"/>
<evidence type="ECO:0000256" key="1">
    <source>
        <dbReference type="SAM" id="MobiDB-lite"/>
    </source>
</evidence>
<proteinExistence type="predicted"/>
<dbReference type="SUPFAM" id="SSF52540">
    <property type="entry name" value="P-loop containing nucleoside triphosphate hydrolases"/>
    <property type="match status" value="1"/>
</dbReference>
<feature type="domain" description="IstB-like ATP-binding" evidence="2">
    <location>
        <begin position="187"/>
        <end position="303"/>
    </location>
</feature>
<dbReference type="GO" id="GO:0005524">
    <property type="term" value="F:ATP binding"/>
    <property type="evidence" value="ECO:0007669"/>
    <property type="project" value="InterPro"/>
</dbReference>
<dbReference type="Gene3D" id="3.40.50.300">
    <property type="entry name" value="P-loop containing nucleotide triphosphate hydrolases"/>
    <property type="match status" value="1"/>
</dbReference>
<accession>A0A1H4BYI4</accession>
<dbReference type="EMBL" id="FNQR01000005">
    <property type="protein sequence ID" value="SEA53218.1"/>
    <property type="molecule type" value="Genomic_DNA"/>
</dbReference>